<reference evidence="2 3" key="1">
    <citation type="journal article" date="2014" name="PLoS Genet.">
        <title>Phylogenetically driven sequencing of extremely halophilic archaea reveals strategies for static and dynamic osmo-response.</title>
        <authorList>
            <person name="Becker E.A."/>
            <person name="Seitzer P.M."/>
            <person name="Tritt A."/>
            <person name="Larsen D."/>
            <person name="Krusor M."/>
            <person name="Yao A.I."/>
            <person name="Wu D."/>
            <person name="Madern D."/>
            <person name="Eisen J.A."/>
            <person name="Darling A.E."/>
            <person name="Facciotti M.T."/>
        </authorList>
    </citation>
    <scope>NUCLEOTIDE SEQUENCE [LARGE SCALE GENOMIC DNA]</scope>
    <source>
        <strain evidence="2 3">2-9-1</strain>
    </source>
</reference>
<dbReference type="Pfam" id="PF24430">
    <property type="entry name" value="DUF7553"/>
    <property type="match status" value="1"/>
</dbReference>
<protein>
    <submittedName>
        <fullName evidence="2">Uncharacterized protein</fullName>
    </submittedName>
</protein>
<evidence type="ECO:0000256" key="1">
    <source>
        <dbReference type="SAM" id="MobiDB-lite"/>
    </source>
</evidence>
<dbReference type="EMBL" id="AOIU01000048">
    <property type="protein sequence ID" value="ELZ19903.1"/>
    <property type="molecule type" value="Genomic_DNA"/>
</dbReference>
<comment type="caution">
    <text evidence="2">The sequence shown here is derived from an EMBL/GenBank/DDBJ whole genome shotgun (WGS) entry which is preliminary data.</text>
</comment>
<gene>
    <name evidence="2" type="ORF">C475_21434</name>
</gene>
<evidence type="ECO:0000313" key="3">
    <source>
        <dbReference type="Proteomes" id="UP000011626"/>
    </source>
</evidence>
<evidence type="ECO:0000313" key="2">
    <source>
        <dbReference type="EMBL" id="ELZ19903.1"/>
    </source>
</evidence>
<dbReference type="RefSeq" id="WP_006885949.1">
    <property type="nucleotide sequence ID" value="NZ_AOIU01000048.1"/>
</dbReference>
<proteinExistence type="predicted"/>
<dbReference type="AlphaFoldDB" id="M0CB85"/>
<dbReference type="OrthoDB" id="242231at2157"/>
<feature type="region of interest" description="Disordered" evidence="1">
    <location>
        <begin position="90"/>
        <end position="113"/>
    </location>
</feature>
<sequence>MHDRLAKARDAIDEARTLADDAAVVEQLASVRQGVERLDDALGDGTAATGNLDAPEAGERLGSIERQIVSLADEVDGLVASHLSTARDEIDAFRRESAPDWEAPTGTEREGGE</sequence>
<dbReference type="InterPro" id="IPR055975">
    <property type="entry name" value="DUF7553"/>
</dbReference>
<name>M0CB85_9EURY</name>
<accession>M0CB85</accession>
<dbReference type="Proteomes" id="UP000011626">
    <property type="component" value="Unassembled WGS sequence"/>
</dbReference>
<keyword evidence="3" id="KW-1185">Reference proteome</keyword>
<organism evidence="2 3">
    <name type="scientific">Halosimplex carlsbadense 2-9-1</name>
    <dbReference type="NCBI Taxonomy" id="797114"/>
    <lineage>
        <taxon>Archaea</taxon>
        <taxon>Methanobacteriati</taxon>
        <taxon>Methanobacteriota</taxon>
        <taxon>Stenosarchaea group</taxon>
        <taxon>Halobacteria</taxon>
        <taxon>Halobacteriales</taxon>
        <taxon>Haloarculaceae</taxon>
        <taxon>Halosimplex</taxon>
    </lineage>
</organism>